<keyword evidence="5" id="KW-0812">Transmembrane</keyword>
<feature type="domain" description="SPT23/MGA2-like DNA-binding" evidence="7">
    <location>
        <begin position="307"/>
        <end position="372"/>
    </location>
</feature>
<dbReference type="InterPro" id="IPR014756">
    <property type="entry name" value="Ig_E-set"/>
</dbReference>
<feature type="region of interest" description="Disordered" evidence="4">
    <location>
        <begin position="620"/>
        <end position="666"/>
    </location>
</feature>
<feature type="compositionally biased region" description="Polar residues" evidence="4">
    <location>
        <begin position="620"/>
        <end position="646"/>
    </location>
</feature>
<dbReference type="CDD" id="cd00102">
    <property type="entry name" value="IPT"/>
    <property type="match status" value="1"/>
</dbReference>
<evidence type="ECO:0000313" key="9">
    <source>
        <dbReference type="Proteomes" id="UP000250266"/>
    </source>
</evidence>
<keyword evidence="2 3" id="KW-0040">ANK repeat</keyword>
<dbReference type="InterPro" id="IPR057962">
    <property type="entry name" value="SPT23_MGA2_DBD"/>
</dbReference>
<feature type="compositionally biased region" description="Polar residues" evidence="4">
    <location>
        <begin position="1155"/>
        <end position="1164"/>
    </location>
</feature>
<dbReference type="InterPro" id="IPR002110">
    <property type="entry name" value="Ankyrin_rpt"/>
</dbReference>
<feature type="region of interest" description="Disordered" evidence="4">
    <location>
        <begin position="217"/>
        <end position="262"/>
    </location>
</feature>
<keyword evidence="9" id="KW-1185">Reference proteome</keyword>
<dbReference type="GO" id="GO:0085020">
    <property type="term" value="P:protein K6-linked ubiquitination"/>
    <property type="evidence" value="ECO:0007669"/>
    <property type="project" value="TreeGrafter"/>
</dbReference>
<evidence type="ECO:0000256" key="5">
    <source>
        <dbReference type="SAM" id="Phobius"/>
    </source>
</evidence>
<evidence type="ECO:0008006" key="10">
    <source>
        <dbReference type="Google" id="ProtNLM"/>
    </source>
</evidence>
<dbReference type="OrthoDB" id="71307at2759"/>
<dbReference type="Pfam" id="PF12796">
    <property type="entry name" value="Ank_2"/>
    <property type="match status" value="1"/>
</dbReference>
<evidence type="ECO:0000256" key="4">
    <source>
        <dbReference type="SAM" id="MobiDB-lite"/>
    </source>
</evidence>
<dbReference type="SUPFAM" id="SSF48403">
    <property type="entry name" value="Ankyrin repeat"/>
    <property type="match status" value="1"/>
</dbReference>
<name>A0A8E2JEN3_9PEZI</name>
<feature type="compositionally biased region" description="Acidic residues" evidence="4">
    <location>
        <begin position="1119"/>
        <end position="1133"/>
    </location>
</feature>
<feature type="transmembrane region" description="Helical" evidence="5">
    <location>
        <begin position="1347"/>
        <end position="1366"/>
    </location>
</feature>
<keyword evidence="1" id="KW-0677">Repeat</keyword>
<dbReference type="Pfam" id="PF25603">
    <property type="entry name" value="SPT23_MGA2_DBD"/>
    <property type="match status" value="2"/>
</dbReference>
<keyword evidence="5" id="KW-0472">Membrane</keyword>
<feature type="repeat" description="ANK" evidence="3">
    <location>
        <begin position="987"/>
        <end position="1019"/>
    </location>
</feature>
<evidence type="ECO:0000259" key="6">
    <source>
        <dbReference type="Pfam" id="PF01833"/>
    </source>
</evidence>
<sequence length="1392" mass="152529">MADDLYAEEMDAKSWEDPDQFTLFDSPYNTITDPSSFTTPNFFNETFIPPATPETPMYVADAKSLRLHDESGMISRTQPSLKPRSVDGGSSASPESSIQDSSSDSSRSRKRKTSPIDTLGNNEWDGGQDVKNQNVASLYVEQQLDSIRAARTERDLDSIGTKMETIRAFSGPNSPTQFGSGFVDPPLEQTISPSKLQHDLNARDHMSIPLTSGFHIGADSRDGSPSMIVSQENSPSGYGNQTPSPIANENGSARGNWNQGSAGFSWTENHTSPVAGMSLLPFGHSPVSPYGLGNSQNVFLDVGCDITKSRVETQINIRLTLCPLPQGVTTLHLPTNTISKAKLLATDKDKEKYGDRLETLELHTMLVCASAMLKPGRMDQALRRAAGSEAIPKRRPSSDSNSGSEDDNDPGHPLNGGPVRICANCINRERKRASRKRIKKQEDEETWHNLEAERVIVFNDKEYKDWEDLKLPKDGMHTKAFPPEAKQIDVPMRIACYCRHQQEKIGFQVIFTIKNFRGVVLAQQITKPILITDDHKTQGGIGSASAVSFRESFGELRSYPMGQAQEMFDTNQPDIHATDRGVTRSRYSRPYRSTTDLQGMQQVYQSPFLAQHSFGQTQVIPSHPMSASMTPRNISRTASPSAQTGPNKKRKPSTSASGHRKVPSTLNMTRMDNVDVPGVPGGGAFSAGASGAPPSFHASSGSYNMSPQSSMPTAMAMPGMAGSGAHTSGMATPATRTTSYENLAANGGYFSAPSSAHQSRTGSPISSSRPLLNAFQNQPFQTLGTQFPSPTNHLQDLPPAINKVIPGEGPQSGGIEVTCLGRGFYNGVEVMFGDRLATTTTFWGPSTLVCLVPPSVHPGLVSVTLSHKPGLGYSTLQVSASETKFKYNCDEERALLELLVKSLGRDHLENQITTLRRWAAGYDPNGYNSFDFSGSSPGAAFVGQRQFRELPGRSPGMDTEELLLKILDMIDMDENPCPPDFNVQLKNGSTMLSMACSLGYIRFVAGLLARGADPDTRDKGGFTPLMMAAMHGHAQIVRRLILRGADPMLRSLRGYLAEDLAATLDVAESLRRSAHHSRTRSSGALSLRSRASSVTSARSLWEGPSHTPVSAFSSAMSVDMDDSNSNDEFEDSEGSVSPQVWIQSRRNSTTQQSQHNHSATLQSEPQPPISPTAIFNWGNQLAAQFHQFQQNVNWNLPTIQLPPMHLPDYQTYPMVRRISSLVPHRVPLRNDSSSSEATIIEEPGWRNYIPFSAPSPSPPAYDHLYPDHNKENDIVKKLNNVAESLLDQKTVVTDATVGEASSSAATQRTERLDVRIGRKPLSKEKQEEIREVHAQQLKQTPTDRNLWFFWLPLLLTVVMLILYTFVPSWFSSLSTVASSVRVRALERIVELA</sequence>
<feature type="compositionally biased region" description="Low complexity" evidence="4">
    <location>
        <begin position="690"/>
        <end position="702"/>
    </location>
</feature>
<dbReference type="EMBL" id="KV744997">
    <property type="protein sequence ID" value="OCK79592.1"/>
    <property type="molecule type" value="Genomic_DNA"/>
</dbReference>
<evidence type="ECO:0000256" key="2">
    <source>
        <dbReference type="ARBA" id="ARBA00023043"/>
    </source>
</evidence>
<gene>
    <name evidence="8" type="ORF">K432DRAFT_405440</name>
</gene>
<proteinExistence type="predicted"/>
<feature type="domain" description="IPT/TIG" evidence="6">
    <location>
        <begin position="799"/>
        <end position="876"/>
    </location>
</feature>
<dbReference type="InterPro" id="IPR036770">
    <property type="entry name" value="Ankyrin_rpt-contain_sf"/>
</dbReference>
<feature type="compositionally biased region" description="Polar residues" evidence="4">
    <location>
        <begin position="227"/>
        <end position="262"/>
    </location>
</feature>
<reference evidence="8 9" key="1">
    <citation type="journal article" date="2016" name="Nat. Commun.">
        <title>Ectomycorrhizal ecology is imprinted in the genome of the dominant symbiotic fungus Cenococcum geophilum.</title>
        <authorList>
            <consortium name="DOE Joint Genome Institute"/>
            <person name="Peter M."/>
            <person name="Kohler A."/>
            <person name="Ohm R.A."/>
            <person name="Kuo A."/>
            <person name="Krutzmann J."/>
            <person name="Morin E."/>
            <person name="Arend M."/>
            <person name="Barry K.W."/>
            <person name="Binder M."/>
            <person name="Choi C."/>
            <person name="Clum A."/>
            <person name="Copeland A."/>
            <person name="Grisel N."/>
            <person name="Haridas S."/>
            <person name="Kipfer T."/>
            <person name="LaButti K."/>
            <person name="Lindquist E."/>
            <person name="Lipzen A."/>
            <person name="Maire R."/>
            <person name="Meier B."/>
            <person name="Mihaltcheva S."/>
            <person name="Molinier V."/>
            <person name="Murat C."/>
            <person name="Poggeler S."/>
            <person name="Quandt C.A."/>
            <person name="Sperisen C."/>
            <person name="Tritt A."/>
            <person name="Tisserant E."/>
            <person name="Crous P.W."/>
            <person name="Henrissat B."/>
            <person name="Nehls U."/>
            <person name="Egli S."/>
            <person name="Spatafora J.W."/>
            <person name="Grigoriev I.V."/>
            <person name="Martin F.M."/>
        </authorList>
    </citation>
    <scope>NUCLEOTIDE SEQUENCE [LARGE SCALE GENOMIC DNA]</scope>
    <source>
        <strain evidence="8 9">CBS 459.81</strain>
    </source>
</reference>
<accession>A0A8E2JEN3</accession>
<evidence type="ECO:0000313" key="8">
    <source>
        <dbReference type="EMBL" id="OCK79592.1"/>
    </source>
</evidence>
<dbReference type="GO" id="GO:0004842">
    <property type="term" value="F:ubiquitin-protein transferase activity"/>
    <property type="evidence" value="ECO:0007669"/>
    <property type="project" value="TreeGrafter"/>
</dbReference>
<feature type="compositionally biased region" description="Low complexity" evidence="4">
    <location>
        <begin position="90"/>
        <end position="105"/>
    </location>
</feature>
<dbReference type="PANTHER" id="PTHR24171:SF8">
    <property type="entry name" value="BRCA1-ASSOCIATED RING DOMAIN PROTEIN 1"/>
    <property type="match status" value="1"/>
</dbReference>
<dbReference type="PANTHER" id="PTHR24171">
    <property type="entry name" value="ANKYRIN REPEAT DOMAIN-CONTAINING PROTEIN 39-RELATED"/>
    <property type="match status" value="1"/>
</dbReference>
<dbReference type="SUPFAM" id="SSF81296">
    <property type="entry name" value="E set domains"/>
    <property type="match status" value="1"/>
</dbReference>
<dbReference type="Pfam" id="PF01833">
    <property type="entry name" value="TIG"/>
    <property type="match status" value="1"/>
</dbReference>
<dbReference type="InterPro" id="IPR013783">
    <property type="entry name" value="Ig-like_fold"/>
</dbReference>
<dbReference type="InterPro" id="IPR002909">
    <property type="entry name" value="IPT_dom"/>
</dbReference>
<dbReference type="PROSITE" id="PS50088">
    <property type="entry name" value="ANK_REPEAT"/>
    <property type="match status" value="2"/>
</dbReference>
<evidence type="ECO:0000256" key="1">
    <source>
        <dbReference type="ARBA" id="ARBA00022737"/>
    </source>
</evidence>
<dbReference type="Proteomes" id="UP000250266">
    <property type="component" value="Unassembled WGS sequence"/>
</dbReference>
<evidence type="ECO:0000256" key="3">
    <source>
        <dbReference type="PROSITE-ProRule" id="PRU00023"/>
    </source>
</evidence>
<feature type="region of interest" description="Disordered" evidence="4">
    <location>
        <begin position="383"/>
        <end position="420"/>
    </location>
</feature>
<dbReference type="Gene3D" id="1.25.40.20">
    <property type="entry name" value="Ankyrin repeat-containing domain"/>
    <property type="match status" value="1"/>
</dbReference>
<dbReference type="PROSITE" id="PS50297">
    <property type="entry name" value="ANK_REP_REGION"/>
    <property type="match status" value="2"/>
</dbReference>
<feature type="domain" description="SPT23/MGA2-like DNA-binding" evidence="7">
    <location>
        <begin position="418"/>
        <end position="536"/>
    </location>
</feature>
<feature type="region of interest" description="Disordered" evidence="4">
    <location>
        <begin position="690"/>
        <end position="709"/>
    </location>
</feature>
<dbReference type="SMART" id="SM00248">
    <property type="entry name" value="ANK"/>
    <property type="match status" value="2"/>
</dbReference>
<feature type="region of interest" description="Disordered" evidence="4">
    <location>
        <begin position="1117"/>
        <end position="1173"/>
    </location>
</feature>
<feature type="compositionally biased region" description="Basic residues" evidence="4">
    <location>
        <begin position="647"/>
        <end position="662"/>
    </location>
</feature>
<feature type="compositionally biased region" description="Low complexity" evidence="4">
    <location>
        <begin position="1143"/>
        <end position="1154"/>
    </location>
</feature>
<evidence type="ECO:0000259" key="7">
    <source>
        <dbReference type="Pfam" id="PF25603"/>
    </source>
</evidence>
<keyword evidence="5" id="KW-1133">Transmembrane helix</keyword>
<dbReference type="Gene3D" id="2.60.40.10">
    <property type="entry name" value="Immunoglobulins"/>
    <property type="match status" value="1"/>
</dbReference>
<feature type="region of interest" description="Disordered" evidence="4">
    <location>
        <begin position="69"/>
        <end position="129"/>
    </location>
</feature>
<protein>
    <recommendedName>
        <fullName evidence="10">IPT/TIG domain-containing protein</fullName>
    </recommendedName>
</protein>
<organism evidence="8 9">
    <name type="scientific">Lepidopterella palustris CBS 459.81</name>
    <dbReference type="NCBI Taxonomy" id="1314670"/>
    <lineage>
        <taxon>Eukaryota</taxon>
        <taxon>Fungi</taxon>
        <taxon>Dikarya</taxon>
        <taxon>Ascomycota</taxon>
        <taxon>Pezizomycotina</taxon>
        <taxon>Dothideomycetes</taxon>
        <taxon>Pleosporomycetidae</taxon>
        <taxon>Mytilinidiales</taxon>
        <taxon>Argynnaceae</taxon>
        <taxon>Lepidopterella</taxon>
    </lineage>
</organism>
<feature type="repeat" description="ANK" evidence="3">
    <location>
        <begin position="1020"/>
        <end position="1052"/>
    </location>
</feature>